<dbReference type="OrthoDB" id="8744624at2759"/>
<accession>A0A8K0JZ49</accession>
<comment type="caution">
    <text evidence="2">The sequence shown here is derived from an EMBL/GenBank/DDBJ whole genome shotgun (WGS) entry which is preliminary data.</text>
</comment>
<feature type="compositionally biased region" description="Polar residues" evidence="1">
    <location>
        <begin position="570"/>
        <end position="582"/>
    </location>
</feature>
<feature type="compositionally biased region" description="Basic and acidic residues" evidence="1">
    <location>
        <begin position="524"/>
        <end position="535"/>
    </location>
</feature>
<dbReference type="PANTHER" id="PTHR40240">
    <property type="entry name" value="PLEXUS, ISOFORM A"/>
    <property type="match status" value="1"/>
</dbReference>
<feature type="region of interest" description="Disordered" evidence="1">
    <location>
        <begin position="317"/>
        <end position="353"/>
    </location>
</feature>
<organism evidence="2 3">
    <name type="scientific">Ladona fulva</name>
    <name type="common">Scarce chaser dragonfly</name>
    <name type="synonym">Libellula fulva</name>
    <dbReference type="NCBI Taxonomy" id="123851"/>
    <lineage>
        <taxon>Eukaryota</taxon>
        <taxon>Metazoa</taxon>
        <taxon>Ecdysozoa</taxon>
        <taxon>Arthropoda</taxon>
        <taxon>Hexapoda</taxon>
        <taxon>Insecta</taxon>
        <taxon>Pterygota</taxon>
        <taxon>Palaeoptera</taxon>
        <taxon>Odonata</taxon>
        <taxon>Epiprocta</taxon>
        <taxon>Anisoptera</taxon>
        <taxon>Libelluloidea</taxon>
        <taxon>Libellulidae</taxon>
        <taxon>Ladona</taxon>
    </lineage>
</organism>
<feature type="region of interest" description="Disordered" evidence="1">
    <location>
        <begin position="147"/>
        <end position="180"/>
    </location>
</feature>
<evidence type="ECO:0000313" key="2">
    <source>
        <dbReference type="EMBL" id="KAG8224622.1"/>
    </source>
</evidence>
<dbReference type="AlphaFoldDB" id="A0A8K0JZ49"/>
<reference evidence="2" key="1">
    <citation type="submission" date="2013-04" db="EMBL/GenBank/DDBJ databases">
        <authorList>
            <person name="Qu J."/>
            <person name="Murali S.C."/>
            <person name="Bandaranaike D."/>
            <person name="Bellair M."/>
            <person name="Blankenburg K."/>
            <person name="Chao H."/>
            <person name="Dinh H."/>
            <person name="Doddapaneni H."/>
            <person name="Downs B."/>
            <person name="Dugan-Rocha S."/>
            <person name="Elkadiri S."/>
            <person name="Gnanaolivu R.D."/>
            <person name="Hernandez B."/>
            <person name="Javaid M."/>
            <person name="Jayaseelan J.C."/>
            <person name="Lee S."/>
            <person name="Li M."/>
            <person name="Ming W."/>
            <person name="Munidasa M."/>
            <person name="Muniz J."/>
            <person name="Nguyen L."/>
            <person name="Ongeri F."/>
            <person name="Osuji N."/>
            <person name="Pu L.-L."/>
            <person name="Puazo M."/>
            <person name="Qu C."/>
            <person name="Quiroz J."/>
            <person name="Raj R."/>
            <person name="Weissenberger G."/>
            <person name="Xin Y."/>
            <person name="Zou X."/>
            <person name="Han Y."/>
            <person name="Richards S."/>
            <person name="Worley K."/>
            <person name="Muzny D."/>
            <person name="Gibbs R."/>
        </authorList>
    </citation>
    <scope>NUCLEOTIDE SEQUENCE</scope>
    <source>
        <strain evidence="2">Sampled in the wild</strain>
    </source>
</reference>
<dbReference type="Proteomes" id="UP000792457">
    <property type="component" value="Unassembled WGS sequence"/>
</dbReference>
<protein>
    <submittedName>
        <fullName evidence="2">Uncharacterized protein</fullName>
    </submittedName>
</protein>
<feature type="compositionally biased region" description="Low complexity" evidence="1">
    <location>
        <begin position="678"/>
        <end position="688"/>
    </location>
</feature>
<feature type="compositionally biased region" description="Pro residues" evidence="1">
    <location>
        <begin position="260"/>
        <end position="280"/>
    </location>
</feature>
<feature type="compositionally biased region" description="Polar residues" evidence="1">
    <location>
        <begin position="317"/>
        <end position="330"/>
    </location>
</feature>
<feature type="region of interest" description="Disordered" evidence="1">
    <location>
        <begin position="211"/>
        <end position="289"/>
    </location>
</feature>
<sequence>MDAYYHKDVGGEVTGGRGGSVGHCKVCFVCASHIEGPEYRIRSKPLQPGEPFFPFLEGHDPPYGSNVYYDPGNGGGFSVPTCSLCNALLLQQWDSHERERTPHARRLYWLKRVDGGVYTGAEMRLQGEYAAQVLGLQPGDIGVQQSHSMVYQQQSSQHQPRKERSSAVIPGTGSVGSVSGTSEVKEIVDVEERSIKRRVGEHPVAQNILDLRHGRESGPTSQMCPPPPPPNTQPSAQVFSNAIAEGGSESSIMSRHSVPPGGPSPGPHPVAPGPSGPSGPPGILDLSMPDKNSTTEVCYVCGDEYRRGSLSEIHAKPTSQLPSASGTTGAVTPFFPSLMLHPRPGRSRPMDSSGRVQACEACKQHLLRQWHSYQSRGTAHEDRHYVLRKRHAPAPDTTTFVCYTCALEYPSSSLRLLYCCPNPENEAYYPFICNIRPPQGASPISPQGMVQVCSICYKSIPQKHEVFGGGGSSSSVIVSRGEVQPGTTVHPPESTSRHSSPAALPSSAPPRVSEPSEPTGGSDIRFRPYDLKREAVGAPGSTNPGNAGRRGQSAGGEVSPSPQFRPPSRTPSGGASRSSAPQDDTQNFHCYLCRGSFSRSRMSWLSTCPEGMNSHAMHFPCLRHIARASENACMDSHGRVLACTNCATHLTLQWEGYEVERVPLERRMYDIPAPLGESSSNSVPSSHPVVPPSNSPSQPLNQNPSSVRTGVIEQCTQRMPPSGSYGSHRCGQPPHENAGQRMDSEQSDAFDRDMSSAFPPSSAASSSSIYCFLCGLHSDFNFARVLYGRPQGRNAPFFPFLLNHVSPANAEQLKEDGSALVCTFCYHSMIAQWRAYEAASAASNNAQQTSGNSNLPNPCDPHQRVYDTHDYCCYVCGITTYRKRVRALPVKH</sequence>
<feature type="region of interest" description="Disordered" evidence="1">
    <location>
        <begin position="483"/>
        <end position="582"/>
    </location>
</feature>
<reference evidence="2" key="2">
    <citation type="submission" date="2017-10" db="EMBL/GenBank/DDBJ databases">
        <title>Ladona fulva Genome sequencing and assembly.</title>
        <authorList>
            <person name="Murali S."/>
            <person name="Richards S."/>
            <person name="Bandaranaike D."/>
            <person name="Bellair M."/>
            <person name="Blankenburg K."/>
            <person name="Chao H."/>
            <person name="Dinh H."/>
            <person name="Doddapaneni H."/>
            <person name="Dugan-Rocha S."/>
            <person name="Elkadiri S."/>
            <person name="Gnanaolivu R."/>
            <person name="Hernandez B."/>
            <person name="Skinner E."/>
            <person name="Javaid M."/>
            <person name="Lee S."/>
            <person name="Li M."/>
            <person name="Ming W."/>
            <person name="Munidasa M."/>
            <person name="Muniz J."/>
            <person name="Nguyen L."/>
            <person name="Hughes D."/>
            <person name="Osuji N."/>
            <person name="Pu L.-L."/>
            <person name="Puazo M."/>
            <person name="Qu C."/>
            <person name="Quiroz J."/>
            <person name="Raj R."/>
            <person name="Weissenberger G."/>
            <person name="Xin Y."/>
            <person name="Zou X."/>
            <person name="Han Y."/>
            <person name="Worley K."/>
            <person name="Muzny D."/>
            <person name="Gibbs R."/>
        </authorList>
    </citation>
    <scope>NUCLEOTIDE SEQUENCE</scope>
    <source>
        <strain evidence="2">Sampled in the wild</strain>
    </source>
</reference>
<dbReference type="EMBL" id="KZ308203">
    <property type="protein sequence ID" value="KAG8224622.1"/>
    <property type="molecule type" value="Genomic_DNA"/>
</dbReference>
<feature type="region of interest" description="Disordered" evidence="1">
    <location>
        <begin position="673"/>
        <end position="758"/>
    </location>
</feature>
<evidence type="ECO:0000256" key="1">
    <source>
        <dbReference type="SAM" id="MobiDB-lite"/>
    </source>
</evidence>
<evidence type="ECO:0000313" key="3">
    <source>
        <dbReference type="Proteomes" id="UP000792457"/>
    </source>
</evidence>
<feature type="compositionally biased region" description="Low complexity" evidence="1">
    <location>
        <begin position="171"/>
        <end position="180"/>
    </location>
</feature>
<keyword evidence="3" id="KW-1185">Reference proteome</keyword>
<feature type="compositionally biased region" description="Low complexity" evidence="1">
    <location>
        <begin position="499"/>
        <end position="510"/>
    </location>
</feature>
<name>A0A8K0JZ49_LADFU</name>
<gene>
    <name evidence="2" type="ORF">J437_LFUL005790</name>
</gene>
<dbReference type="PANTHER" id="PTHR40240:SF1">
    <property type="entry name" value="PLEXUS, ISOFORM A"/>
    <property type="match status" value="1"/>
</dbReference>
<feature type="compositionally biased region" description="Polar residues" evidence="1">
    <location>
        <begin position="147"/>
        <end position="158"/>
    </location>
</feature>
<feature type="compositionally biased region" description="Low complexity" evidence="1">
    <location>
        <begin position="695"/>
        <end position="707"/>
    </location>
</feature>
<proteinExistence type="predicted"/>